<accession>A0AAI9NZC7</accession>
<comment type="caution">
    <text evidence="1">The sequence shown here is derived from an EMBL/GenBank/DDBJ whole genome shotgun (WGS) entry which is preliminary data.</text>
</comment>
<sequence>MYVGNIFNKEIYGWNAYDNLVWMYDDDNYGVFFSDNRRKNISFQFTYAECKYFVMCAYGYFICTVTIRTTSQIYREETYKYKNKMYSWIDGLGCFERNYEIL</sequence>
<reference evidence="1" key="1">
    <citation type="submission" date="2020-06" db="EMBL/GenBank/DDBJ databases">
        <title>Characterization of fructooligosaccharide metabolism and fructooligosaccharide-degrading enzymes in human commensal butyrate producers.</title>
        <authorList>
            <person name="Tanno H."/>
            <person name="Fujii T."/>
            <person name="Hirano K."/>
            <person name="Maeno S."/>
            <person name="Tonozuka T."/>
            <person name="Sakamoto M."/>
            <person name="Ohkuma M."/>
            <person name="Tochio T."/>
            <person name="Endo A."/>
        </authorList>
    </citation>
    <scope>NUCLEOTIDE SEQUENCE</scope>
    <source>
        <strain evidence="1">JCM 31265</strain>
    </source>
</reference>
<evidence type="ECO:0000313" key="1">
    <source>
        <dbReference type="EMBL" id="GFO94940.1"/>
    </source>
</evidence>
<evidence type="ECO:0000313" key="2">
    <source>
        <dbReference type="Proteomes" id="UP000660047"/>
    </source>
</evidence>
<proteinExistence type="predicted"/>
<dbReference type="Proteomes" id="UP000660047">
    <property type="component" value="Unassembled WGS sequence"/>
</dbReference>
<name>A0AAI9NZC7_9FIRM</name>
<gene>
    <name evidence="1" type="ORF">COEU31_19860</name>
</gene>
<dbReference type="AlphaFoldDB" id="A0AAI9NZC7"/>
<organism evidence="1 2">
    <name type="scientific">Coprococcus eutactus</name>
    <dbReference type="NCBI Taxonomy" id="33043"/>
    <lineage>
        <taxon>Bacteria</taxon>
        <taxon>Bacillati</taxon>
        <taxon>Bacillota</taxon>
        <taxon>Clostridia</taxon>
        <taxon>Lachnospirales</taxon>
        <taxon>Lachnospiraceae</taxon>
        <taxon>Coprococcus</taxon>
    </lineage>
</organism>
<dbReference type="EMBL" id="BLYL01000012">
    <property type="protein sequence ID" value="GFO94940.1"/>
    <property type="molecule type" value="Genomic_DNA"/>
</dbReference>
<protein>
    <submittedName>
        <fullName evidence="1">Uncharacterized protein</fullName>
    </submittedName>
</protein>